<dbReference type="PANTHER" id="PTHR30365">
    <property type="entry name" value="CYTOCHROME D UBIQUINOL OXIDASE"/>
    <property type="match status" value="1"/>
</dbReference>
<dbReference type="GO" id="GO:0009055">
    <property type="term" value="F:electron transfer activity"/>
    <property type="evidence" value="ECO:0007669"/>
    <property type="project" value="UniProtKB-UniRule"/>
</dbReference>
<evidence type="ECO:0000256" key="2">
    <source>
        <dbReference type="ARBA" id="ARBA00009819"/>
    </source>
</evidence>
<dbReference type="Pfam" id="PF01654">
    <property type="entry name" value="Cyt_bd_oxida_I"/>
    <property type="match status" value="1"/>
</dbReference>
<evidence type="ECO:0000256" key="9">
    <source>
        <dbReference type="ARBA" id="ARBA00022989"/>
    </source>
</evidence>
<dbReference type="GO" id="GO:0020037">
    <property type="term" value="F:heme binding"/>
    <property type="evidence" value="ECO:0007669"/>
    <property type="project" value="TreeGrafter"/>
</dbReference>
<keyword evidence="6 12" id="KW-0812">Transmembrane</keyword>
<feature type="transmembrane region" description="Helical" evidence="12">
    <location>
        <begin position="222"/>
        <end position="243"/>
    </location>
</feature>
<sequence>MTHSALSLSHAQFFLSLGFMLLFLALELGLAWVLLYFKLRTFGSNATAWMGAYRFWVRLFALAFILSFAASMPVLIQFGSVWPGLMEQVGDVIGPMLAASMLSLFIFKSCFLGVMLFAQRMLSNLVHTLVVLMVALGVTVTAFWLVAIVAWMQVPTGVDVIEGHYVVMEWLDVLSTPALPWYAGLLFAGCLLTVAFFMLGVTCAQTMQKPVTDQERLAFRSALFLGAGAWLALVFAVVGNGFMTAEHQPAKAAAAAAYWESGSQPDLILVAAPSAMQDSVLGVLRWSHAGGRWLGRNDSGILMGLDQFSEAMPPVTLTFWSFRVAVLAGTLMLVLLLWVMLRTRRYGLDPHSLSYRERQLMVAASVLGWILLLGGAAYVLLGFLPYLVGNDIKAVQVQSTESVFTVGLGLLLYGLVYVLCMIGFFQKLRHAVRFGVVPIARHRGRA</sequence>
<name>A0A2U2BKS9_ALCFA</name>
<evidence type="ECO:0000256" key="8">
    <source>
        <dbReference type="ARBA" id="ARBA00022982"/>
    </source>
</evidence>
<dbReference type="GO" id="GO:0070069">
    <property type="term" value="C:cytochrome complex"/>
    <property type="evidence" value="ECO:0007669"/>
    <property type="project" value="UniProtKB-UniRule"/>
</dbReference>
<comment type="caution">
    <text evidence="13">The sequence shown here is derived from an EMBL/GenBank/DDBJ whole genome shotgun (WGS) entry which is preliminary data.</text>
</comment>
<dbReference type="EMBL" id="QEXO01000002">
    <property type="protein sequence ID" value="PWE14624.1"/>
    <property type="molecule type" value="Genomic_DNA"/>
</dbReference>
<keyword evidence="10 12" id="KW-0408">Iron</keyword>
<dbReference type="PIRSF" id="PIRSF006446">
    <property type="entry name" value="Cyt_quinol_oxidase_1"/>
    <property type="match status" value="1"/>
</dbReference>
<evidence type="ECO:0000256" key="11">
    <source>
        <dbReference type="ARBA" id="ARBA00023136"/>
    </source>
</evidence>
<feature type="transmembrane region" description="Helical" evidence="12">
    <location>
        <begin position="12"/>
        <end position="35"/>
    </location>
</feature>
<keyword evidence="11 12" id="KW-0472">Membrane</keyword>
<dbReference type="STRING" id="511.UZ73_06785"/>
<dbReference type="GO" id="GO:0016682">
    <property type="term" value="F:oxidoreductase activity, acting on diphenols and related substances as donors, oxygen as acceptor"/>
    <property type="evidence" value="ECO:0007669"/>
    <property type="project" value="TreeGrafter"/>
</dbReference>
<feature type="transmembrane region" description="Helical" evidence="12">
    <location>
        <begin position="320"/>
        <end position="341"/>
    </location>
</feature>
<keyword evidence="9 12" id="KW-1133">Transmembrane helix</keyword>
<keyword evidence="7 12" id="KW-0479">Metal-binding</keyword>
<evidence type="ECO:0000256" key="6">
    <source>
        <dbReference type="ARBA" id="ARBA00022692"/>
    </source>
</evidence>
<feature type="transmembrane region" description="Helical" evidence="12">
    <location>
        <begin position="179"/>
        <end position="201"/>
    </location>
</feature>
<evidence type="ECO:0000256" key="1">
    <source>
        <dbReference type="ARBA" id="ARBA00004651"/>
    </source>
</evidence>
<feature type="transmembrane region" description="Helical" evidence="12">
    <location>
        <begin position="55"/>
        <end position="76"/>
    </location>
</feature>
<evidence type="ECO:0000256" key="7">
    <source>
        <dbReference type="ARBA" id="ARBA00022723"/>
    </source>
</evidence>
<evidence type="ECO:0000256" key="5">
    <source>
        <dbReference type="ARBA" id="ARBA00022617"/>
    </source>
</evidence>
<dbReference type="AlphaFoldDB" id="A0A2U2BKS9"/>
<keyword evidence="8 12" id="KW-0249">Electron transport</keyword>
<keyword evidence="5 12" id="KW-0349">Heme</keyword>
<reference evidence="13 14" key="1">
    <citation type="submission" date="2018-05" db="EMBL/GenBank/DDBJ databases">
        <title>Genome Sequence of an Efficient Indole-Degrading Bacterium, Alcaligenes sp.YBY.</title>
        <authorList>
            <person name="Yang B."/>
        </authorList>
    </citation>
    <scope>NUCLEOTIDE SEQUENCE [LARGE SCALE GENOMIC DNA]</scope>
    <source>
        <strain evidence="13 14">YBY</strain>
    </source>
</reference>
<dbReference type="GO" id="GO:0046872">
    <property type="term" value="F:metal ion binding"/>
    <property type="evidence" value="ECO:0007669"/>
    <property type="project" value="UniProtKB-UniRule"/>
</dbReference>
<evidence type="ECO:0000313" key="14">
    <source>
        <dbReference type="Proteomes" id="UP000245216"/>
    </source>
</evidence>
<feature type="transmembrane region" description="Helical" evidence="12">
    <location>
        <begin position="96"/>
        <end position="117"/>
    </location>
</feature>
<accession>A0A2U2BKS9</accession>
<dbReference type="GO" id="GO:0005886">
    <property type="term" value="C:plasma membrane"/>
    <property type="evidence" value="ECO:0007669"/>
    <property type="project" value="UniProtKB-SubCell"/>
</dbReference>
<dbReference type="InterPro" id="IPR002585">
    <property type="entry name" value="Cyt-d_ubiquinol_oxidase_su_1"/>
</dbReference>
<reference evidence="13 14" key="2">
    <citation type="submission" date="2018-05" db="EMBL/GenBank/DDBJ databases">
        <authorList>
            <person name="Lanie J.A."/>
            <person name="Ng W.-L."/>
            <person name="Kazmierczak K.M."/>
            <person name="Andrzejewski T.M."/>
            <person name="Davidsen T.M."/>
            <person name="Wayne K.J."/>
            <person name="Tettelin H."/>
            <person name="Glass J.I."/>
            <person name="Rusch D."/>
            <person name="Podicherti R."/>
            <person name="Tsui H.-C.T."/>
            <person name="Winkler M.E."/>
        </authorList>
    </citation>
    <scope>NUCLEOTIDE SEQUENCE [LARGE SCALE GENOMIC DNA]</scope>
    <source>
        <strain evidence="13 14">YBY</strain>
    </source>
</reference>
<dbReference type="Proteomes" id="UP000245216">
    <property type="component" value="Unassembled WGS sequence"/>
</dbReference>
<evidence type="ECO:0000256" key="4">
    <source>
        <dbReference type="ARBA" id="ARBA00022475"/>
    </source>
</evidence>
<evidence type="ECO:0000313" key="13">
    <source>
        <dbReference type="EMBL" id="PWE14624.1"/>
    </source>
</evidence>
<feature type="transmembrane region" description="Helical" evidence="12">
    <location>
        <begin position="362"/>
        <end position="384"/>
    </location>
</feature>
<protein>
    <submittedName>
        <fullName evidence="13">Cytochrome ubiquinol oxidase subunit I</fullName>
    </submittedName>
</protein>
<comment type="subcellular location">
    <subcellularLocation>
        <location evidence="12">Cell inner membrane</location>
    </subcellularLocation>
    <subcellularLocation>
        <location evidence="1">Cell membrane</location>
        <topology evidence="1">Multi-pass membrane protein</topology>
    </subcellularLocation>
</comment>
<gene>
    <name evidence="13" type="ORF">DF183_07875</name>
</gene>
<feature type="transmembrane region" description="Helical" evidence="12">
    <location>
        <begin position="404"/>
        <end position="425"/>
    </location>
</feature>
<dbReference type="RefSeq" id="WP_109088808.1">
    <property type="nucleotide sequence ID" value="NZ_QEXO01000002.1"/>
</dbReference>
<evidence type="ECO:0000256" key="3">
    <source>
        <dbReference type="ARBA" id="ARBA00022448"/>
    </source>
</evidence>
<organism evidence="13 14">
    <name type="scientific">Alcaligenes faecalis</name>
    <dbReference type="NCBI Taxonomy" id="511"/>
    <lineage>
        <taxon>Bacteria</taxon>
        <taxon>Pseudomonadati</taxon>
        <taxon>Pseudomonadota</taxon>
        <taxon>Betaproteobacteria</taxon>
        <taxon>Burkholderiales</taxon>
        <taxon>Alcaligenaceae</taxon>
        <taxon>Alcaligenes</taxon>
    </lineage>
</organism>
<feature type="transmembrane region" description="Helical" evidence="12">
    <location>
        <begin position="129"/>
        <end position="152"/>
    </location>
</feature>
<proteinExistence type="inferred from homology"/>
<evidence type="ECO:0000256" key="12">
    <source>
        <dbReference type="PIRNR" id="PIRNR006446"/>
    </source>
</evidence>
<comment type="similarity">
    <text evidence="2 12">Belongs to the cytochrome ubiquinol oxidase subunit 1 family.</text>
</comment>
<dbReference type="PANTHER" id="PTHR30365:SF14">
    <property type="entry name" value="CYTOCHROME BD MENAQUINOL OXIDASE SUBUNIT I-RELATED"/>
    <property type="match status" value="1"/>
</dbReference>
<keyword evidence="4 12" id="KW-1003">Cell membrane</keyword>
<dbReference type="GO" id="GO:0019646">
    <property type="term" value="P:aerobic electron transport chain"/>
    <property type="evidence" value="ECO:0007669"/>
    <property type="project" value="InterPro"/>
</dbReference>
<evidence type="ECO:0000256" key="10">
    <source>
        <dbReference type="ARBA" id="ARBA00023004"/>
    </source>
</evidence>
<keyword evidence="3 12" id="KW-0813">Transport</keyword>